<accession>A0ABQ5E202</accession>
<evidence type="ECO:0000256" key="1">
    <source>
        <dbReference type="SAM" id="MobiDB-lite"/>
    </source>
</evidence>
<dbReference type="Proteomes" id="UP001151760">
    <property type="component" value="Unassembled WGS sequence"/>
</dbReference>
<reference evidence="2" key="1">
    <citation type="journal article" date="2022" name="Int. J. Mol. Sci.">
        <title>Draft Genome of Tanacetum Coccineum: Genomic Comparison of Closely Related Tanacetum-Family Plants.</title>
        <authorList>
            <person name="Yamashiro T."/>
            <person name="Shiraishi A."/>
            <person name="Nakayama K."/>
            <person name="Satake H."/>
        </authorList>
    </citation>
    <scope>NUCLEOTIDE SEQUENCE</scope>
</reference>
<protein>
    <submittedName>
        <fullName evidence="2">Uncharacterized protein</fullName>
    </submittedName>
</protein>
<sequence length="200" mass="22726">MALPPRDQRHEWLRFDAQGYTEEEKQEFETRLGKINEGDVELDMTERLRMEHRGADGEVLFMSSIWRELLDLVNYWARIASDGDFLGPPPSYTLIGEPLRRLCHHLIAFTIQAKALTVEVRDLPTIDLEELIKLRIGERVMDTVSWFAEGPPRQQVGATGRDTQIDLEVPQDAPVGQEDDQPDPAPQQAPQMPQEAAAAL</sequence>
<reference evidence="2" key="2">
    <citation type="submission" date="2022-01" db="EMBL/GenBank/DDBJ databases">
        <authorList>
            <person name="Yamashiro T."/>
            <person name="Shiraishi A."/>
            <person name="Satake H."/>
            <person name="Nakayama K."/>
        </authorList>
    </citation>
    <scope>NUCLEOTIDE SEQUENCE</scope>
</reference>
<gene>
    <name evidence="2" type="ORF">Tco_0954147</name>
</gene>
<name>A0ABQ5E202_9ASTR</name>
<proteinExistence type="predicted"/>
<feature type="compositionally biased region" description="Low complexity" evidence="1">
    <location>
        <begin position="186"/>
        <end position="200"/>
    </location>
</feature>
<keyword evidence="3" id="KW-1185">Reference proteome</keyword>
<feature type="region of interest" description="Disordered" evidence="1">
    <location>
        <begin position="151"/>
        <end position="200"/>
    </location>
</feature>
<evidence type="ECO:0000313" key="3">
    <source>
        <dbReference type="Proteomes" id="UP001151760"/>
    </source>
</evidence>
<dbReference type="EMBL" id="BQNB010015901">
    <property type="protein sequence ID" value="GJT45432.1"/>
    <property type="molecule type" value="Genomic_DNA"/>
</dbReference>
<comment type="caution">
    <text evidence="2">The sequence shown here is derived from an EMBL/GenBank/DDBJ whole genome shotgun (WGS) entry which is preliminary data.</text>
</comment>
<organism evidence="2 3">
    <name type="scientific">Tanacetum coccineum</name>
    <dbReference type="NCBI Taxonomy" id="301880"/>
    <lineage>
        <taxon>Eukaryota</taxon>
        <taxon>Viridiplantae</taxon>
        <taxon>Streptophyta</taxon>
        <taxon>Embryophyta</taxon>
        <taxon>Tracheophyta</taxon>
        <taxon>Spermatophyta</taxon>
        <taxon>Magnoliopsida</taxon>
        <taxon>eudicotyledons</taxon>
        <taxon>Gunneridae</taxon>
        <taxon>Pentapetalae</taxon>
        <taxon>asterids</taxon>
        <taxon>campanulids</taxon>
        <taxon>Asterales</taxon>
        <taxon>Asteraceae</taxon>
        <taxon>Asteroideae</taxon>
        <taxon>Anthemideae</taxon>
        <taxon>Anthemidinae</taxon>
        <taxon>Tanacetum</taxon>
    </lineage>
</organism>
<evidence type="ECO:0000313" key="2">
    <source>
        <dbReference type="EMBL" id="GJT45432.1"/>
    </source>
</evidence>